<comment type="caution">
    <text evidence="3">The sequence shown here is derived from an EMBL/GenBank/DDBJ whole genome shotgun (WGS) entry which is preliminary data.</text>
</comment>
<name>A0A4R4TFH5_9ACTN</name>
<keyword evidence="4" id="KW-1185">Reference proteome</keyword>
<gene>
    <name evidence="3" type="ORF">E1283_18485</name>
</gene>
<evidence type="ECO:0000313" key="3">
    <source>
        <dbReference type="EMBL" id="TDC73673.1"/>
    </source>
</evidence>
<organism evidence="3 4">
    <name type="scientific">Streptomyces hainanensis</name>
    <dbReference type="NCBI Taxonomy" id="402648"/>
    <lineage>
        <taxon>Bacteria</taxon>
        <taxon>Bacillati</taxon>
        <taxon>Actinomycetota</taxon>
        <taxon>Actinomycetes</taxon>
        <taxon>Kitasatosporales</taxon>
        <taxon>Streptomycetaceae</taxon>
        <taxon>Streptomyces</taxon>
    </lineage>
</organism>
<reference evidence="3 4" key="1">
    <citation type="submission" date="2019-03" db="EMBL/GenBank/DDBJ databases">
        <title>Draft genome sequences of novel Actinobacteria.</title>
        <authorList>
            <person name="Sahin N."/>
            <person name="Ay H."/>
            <person name="Saygin H."/>
        </authorList>
    </citation>
    <scope>NUCLEOTIDE SEQUENCE [LARGE SCALE GENOMIC DNA]</scope>
    <source>
        <strain evidence="3 4">DSM 41900</strain>
    </source>
</reference>
<feature type="transmembrane region" description="Helical" evidence="2">
    <location>
        <begin position="6"/>
        <end position="28"/>
    </location>
</feature>
<dbReference type="RefSeq" id="WP_132819185.1">
    <property type="nucleotide sequence ID" value="NZ_SMKI01000189.1"/>
</dbReference>
<keyword evidence="2" id="KW-1133">Transmembrane helix</keyword>
<protein>
    <submittedName>
        <fullName evidence="3">Uncharacterized protein</fullName>
    </submittedName>
</protein>
<evidence type="ECO:0000256" key="1">
    <source>
        <dbReference type="SAM" id="MobiDB-lite"/>
    </source>
</evidence>
<evidence type="ECO:0000313" key="4">
    <source>
        <dbReference type="Proteomes" id="UP000295345"/>
    </source>
</evidence>
<dbReference type="OrthoDB" id="4332293at2"/>
<dbReference type="AlphaFoldDB" id="A0A4R4TFH5"/>
<sequence>MTDVFAIVAVCVVYVLALIYLRIGLRIWRREPWAEPRRRHPERRGWPELIRQVAATYVGGWLLLMVVIIFYYGGVARRRPDFALHAATGTLSLMGITFPLFLAVYWLATRPAVQRLAATMPGAARYRSLRERRASPDGRQHDAEGDHPRD</sequence>
<keyword evidence="2" id="KW-0812">Transmembrane</keyword>
<feature type="region of interest" description="Disordered" evidence="1">
    <location>
        <begin position="128"/>
        <end position="150"/>
    </location>
</feature>
<dbReference type="InterPro" id="IPR046223">
    <property type="entry name" value="DUF6256"/>
</dbReference>
<feature type="transmembrane region" description="Helical" evidence="2">
    <location>
        <begin position="49"/>
        <end position="72"/>
    </location>
</feature>
<evidence type="ECO:0000256" key="2">
    <source>
        <dbReference type="SAM" id="Phobius"/>
    </source>
</evidence>
<accession>A0A4R4TFH5</accession>
<keyword evidence="2" id="KW-0472">Membrane</keyword>
<dbReference type="EMBL" id="SMKI01000189">
    <property type="protein sequence ID" value="TDC73673.1"/>
    <property type="molecule type" value="Genomic_DNA"/>
</dbReference>
<feature type="transmembrane region" description="Helical" evidence="2">
    <location>
        <begin position="84"/>
        <end position="108"/>
    </location>
</feature>
<proteinExistence type="predicted"/>
<dbReference type="Proteomes" id="UP000295345">
    <property type="component" value="Unassembled WGS sequence"/>
</dbReference>
<dbReference type="Pfam" id="PF19770">
    <property type="entry name" value="DUF6256"/>
    <property type="match status" value="1"/>
</dbReference>